<evidence type="ECO:0000256" key="9">
    <source>
        <dbReference type="ARBA" id="ARBA00023027"/>
    </source>
</evidence>
<evidence type="ECO:0000256" key="4">
    <source>
        <dbReference type="ARBA" id="ARBA00012456"/>
    </source>
</evidence>
<keyword evidence="10" id="KW-0443">Lipid metabolism</keyword>
<evidence type="ECO:0000256" key="24">
    <source>
        <dbReference type="ARBA" id="ARBA00083097"/>
    </source>
</evidence>
<comment type="subunit">
    <text evidence="18">Heterotetramer with CBR4; contains two molecules of HSD17B8 and CBR4.</text>
</comment>
<dbReference type="GO" id="GO:0004303">
    <property type="term" value="F:estradiol 17-beta-dehydrogenase [NAD(P)+] activity"/>
    <property type="evidence" value="ECO:0007669"/>
    <property type="project" value="UniProtKB-EC"/>
</dbReference>
<comment type="subcellular location">
    <subcellularLocation>
        <location evidence="1">Mitochondrion matrix</location>
    </subcellularLocation>
</comment>
<comment type="catalytic activity">
    <reaction evidence="15">
        <text>testosterone + NAD(+) = androst-4-ene-3,17-dione + NADH + H(+)</text>
        <dbReference type="Rhea" id="RHEA:14929"/>
        <dbReference type="ChEBI" id="CHEBI:15378"/>
        <dbReference type="ChEBI" id="CHEBI:16422"/>
        <dbReference type="ChEBI" id="CHEBI:17347"/>
        <dbReference type="ChEBI" id="CHEBI:57540"/>
        <dbReference type="ChEBI" id="CHEBI:57945"/>
        <dbReference type="EC" id="1.1.1.239"/>
    </reaction>
    <physiologicalReaction direction="left-to-right" evidence="15">
        <dbReference type="Rhea" id="RHEA:14930"/>
    </physiologicalReaction>
</comment>
<evidence type="ECO:0000256" key="13">
    <source>
        <dbReference type="ARBA" id="ARBA00037929"/>
    </source>
</evidence>
<protein>
    <recommendedName>
        <fullName evidence="20">(3R)-3-hydroxyacyl-CoA dehydrogenase</fullName>
        <ecNumber evidence="19">1.1.1.239</ecNumber>
        <ecNumber evidence="4">1.1.1.n12</ecNumber>
    </recommendedName>
    <alternativeName>
        <fullName evidence="22">17-beta-hydroxysteroid dehydrogenase 8</fullName>
    </alternativeName>
    <alternativeName>
        <fullName evidence="21">3-ketoacyl-[acyl-carrier-protein] reductase alpha subunit</fullName>
    </alternativeName>
    <alternativeName>
        <fullName evidence="24">3-oxoacyl-[acyl-carrier-protein] reductase</fullName>
    </alternativeName>
    <alternativeName>
        <fullName evidence="25">Estradiol 17-beta-dehydrogenase 8</fullName>
    </alternativeName>
    <alternativeName>
        <fullName evidence="23">Testosterone 17-beta-dehydrogenase 8</fullName>
    </alternativeName>
</protein>
<sequence>MVCYNFVGGGSGIGRATCQVLAREGASIIAADRNIKTAEDTVSQLLDKKENEHCSVHIDVSESKSVKEVLQEVLRKYNRPPTIIVNCAGITKDNFLLKMSEQDFEDVVNVNLKGTFLVTQTFAKAIIEKGLNQASIINISSIAARNGNIGQSNYSASKAGVELLTKTAAKELAQFGIRCNVVIPGFINTPIVNTIPPELKNRFIANISCKRMGEPQEVAEVITFLASEKSSYINSASIEVCGGLLSL</sequence>
<evidence type="ECO:0000256" key="1">
    <source>
        <dbReference type="ARBA" id="ARBA00004305"/>
    </source>
</evidence>
<accession>A0AAN7SHU1</accession>
<evidence type="ECO:0000256" key="23">
    <source>
        <dbReference type="ARBA" id="ARBA00081936"/>
    </source>
</evidence>
<dbReference type="GO" id="GO:0006633">
    <property type="term" value="P:fatty acid biosynthetic process"/>
    <property type="evidence" value="ECO:0007669"/>
    <property type="project" value="UniProtKB-KW"/>
</dbReference>
<dbReference type="GO" id="GO:0048038">
    <property type="term" value="F:quinone binding"/>
    <property type="evidence" value="ECO:0007669"/>
    <property type="project" value="TreeGrafter"/>
</dbReference>
<dbReference type="SMART" id="SM00822">
    <property type="entry name" value="PKS_KR"/>
    <property type="match status" value="1"/>
</dbReference>
<dbReference type="PANTHER" id="PTHR42760">
    <property type="entry name" value="SHORT-CHAIN DEHYDROGENASES/REDUCTASES FAMILY MEMBER"/>
    <property type="match status" value="1"/>
</dbReference>
<evidence type="ECO:0000256" key="14">
    <source>
        <dbReference type="ARBA" id="ARBA00049069"/>
    </source>
</evidence>
<evidence type="ECO:0000256" key="8">
    <source>
        <dbReference type="ARBA" id="ARBA00023002"/>
    </source>
</evidence>
<evidence type="ECO:0000256" key="5">
    <source>
        <dbReference type="ARBA" id="ARBA00022516"/>
    </source>
</evidence>
<dbReference type="InterPro" id="IPR002347">
    <property type="entry name" value="SDR_fam"/>
</dbReference>
<dbReference type="Gene3D" id="3.40.50.720">
    <property type="entry name" value="NAD(P)-binding Rossmann-like Domain"/>
    <property type="match status" value="1"/>
</dbReference>
<dbReference type="EC" id="1.1.1.n12" evidence="4"/>
<dbReference type="InterPro" id="IPR020904">
    <property type="entry name" value="Sc_DH/Rdtase_CS"/>
</dbReference>
<dbReference type="InterPro" id="IPR036291">
    <property type="entry name" value="NAD(P)-bd_dom_sf"/>
</dbReference>
<keyword evidence="11" id="KW-0496">Mitochondrion</keyword>
<keyword evidence="12" id="KW-0275">Fatty acid biosynthesis</keyword>
<evidence type="ECO:0000256" key="16">
    <source>
        <dbReference type="ARBA" id="ARBA00050435"/>
    </source>
</evidence>
<dbReference type="PRINTS" id="PR00080">
    <property type="entry name" value="SDRFAMILY"/>
</dbReference>
<dbReference type="PANTHER" id="PTHR42760:SF83">
    <property type="entry name" value="(3R)-3-HYDROXYACYL-COA DEHYDROGENASE"/>
    <property type="match status" value="1"/>
</dbReference>
<keyword evidence="28" id="KW-1185">Reference proteome</keyword>
<dbReference type="EC" id="1.1.1.239" evidence="19"/>
<dbReference type="EMBL" id="JARPUR010000002">
    <property type="protein sequence ID" value="KAK4882017.1"/>
    <property type="molecule type" value="Genomic_DNA"/>
</dbReference>
<evidence type="ECO:0000256" key="18">
    <source>
        <dbReference type="ARBA" id="ARBA00065174"/>
    </source>
</evidence>
<keyword evidence="9" id="KW-0520">NAD</keyword>
<proteinExistence type="inferred from homology"/>
<evidence type="ECO:0000256" key="15">
    <source>
        <dbReference type="ARBA" id="ARBA00050232"/>
    </source>
</evidence>
<evidence type="ECO:0000256" key="22">
    <source>
        <dbReference type="ARBA" id="ARBA00081419"/>
    </source>
</evidence>
<evidence type="ECO:0000256" key="19">
    <source>
        <dbReference type="ARBA" id="ARBA00066822"/>
    </source>
</evidence>
<keyword evidence="8" id="KW-0560">Oxidoreductase</keyword>
<dbReference type="FunFam" id="3.40.50.720:FF:000231">
    <property type="entry name" value="Estradiol 17-beta-dehydrogenase 8"/>
    <property type="match status" value="1"/>
</dbReference>
<comment type="similarity">
    <text evidence="3">Belongs to the short-chain dehydrogenases/reductases (SDR) family.</text>
</comment>
<evidence type="ECO:0000256" key="25">
    <source>
        <dbReference type="ARBA" id="ARBA00083258"/>
    </source>
</evidence>
<comment type="pathway">
    <text evidence="13">Steroid biosynthesis; estrogen biosynthesis.</text>
</comment>
<gene>
    <name evidence="27" type="ORF">RN001_005336</name>
</gene>
<evidence type="ECO:0000256" key="17">
    <source>
        <dbReference type="ARBA" id="ARBA00052680"/>
    </source>
</evidence>
<keyword evidence="6" id="KW-0597">Phosphoprotein</keyword>
<dbReference type="GO" id="GO:0005759">
    <property type="term" value="C:mitochondrial matrix"/>
    <property type="evidence" value="ECO:0007669"/>
    <property type="project" value="UniProtKB-SubCell"/>
</dbReference>
<evidence type="ECO:0000256" key="2">
    <source>
        <dbReference type="ARBA" id="ARBA00005194"/>
    </source>
</evidence>
<dbReference type="InterPro" id="IPR057326">
    <property type="entry name" value="KR_dom"/>
</dbReference>
<dbReference type="GO" id="GO:0008210">
    <property type="term" value="P:estrogen metabolic process"/>
    <property type="evidence" value="ECO:0007669"/>
    <property type="project" value="UniProtKB-ARBA"/>
</dbReference>
<keyword evidence="7" id="KW-0276">Fatty acid metabolism</keyword>
<dbReference type="PRINTS" id="PR00081">
    <property type="entry name" value="GDHRDH"/>
</dbReference>
<evidence type="ECO:0000256" key="21">
    <source>
        <dbReference type="ARBA" id="ARBA00077835"/>
    </source>
</evidence>
<evidence type="ECO:0000259" key="26">
    <source>
        <dbReference type="SMART" id="SM00822"/>
    </source>
</evidence>
<dbReference type="Proteomes" id="UP001353858">
    <property type="component" value="Unassembled WGS sequence"/>
</dbReference>
<evidence type="ECO:0000256" key="6">
    <source>
        <dbReference type="ARBA" id="ARBA00022553"/>
    </source>
</evidence>
<evidence type="ECO:0000256" key="10">
    <source>
        <dbReference type="ARBA" id="ARBA00023098"/>
    </source>
</evidence>
<evidence type="ECO:0000256" key="20">
    <source>
        <dbReference type="ARBA" id="ARBA00070911"/>
    </source>
</evidence>
<evidence type="ECO:0000313" key="28">
    <source>
        <dbReference type="Proteomes" id="UP001353858"/>
    </source>
</evidence>
<dbReference type="Pfam" id="PF13561">
    <property type="entry name" value="adh_short_C2"/>
    <property type="match status" value="1"/>
</dbReference>
<dbReference type="GO" id="GO:0047035">
    <property type="term" value="F:testosterone dehydrogenase (NAD+) activity"/>
    <property type="evidence" value="ECO:0007669"/>
    <property type="project" value="UniProtKB-EC"/>
</dbReference>
<evidence type="ECO:0000256" key="7">
    <source>
        <dbReference type="ARBA" id="ARBA00022832"/>
    </source>
</evidence>
<comment type="caution">
    <text evidence="27">The sequence shown here is derived from an EMBL/GenBank/DDBJ whole genome shotgun (WGS) entry which is preliminary data.</text>
</comment>
<dbReference type="SUPFAM" id="SSF51735">
    <property type="entry name" value="NAD(P)-binding Rossmann-fold domains"/>
    <property type="match status" value="1"/>
</dbReference>
<reference evidence="28" key="1">
    <citation type="submission" date="2023-01" db="EMBL/GenBank/DDBJ databases">
        <title>Key to firefly adult light organ development and bioluminescence: homeobox transcription factors regulate luciferase expression and transportation to peroxisome.</title>
        <authorList>
            <person name="Fu X."/>
        </authorList>
    </citation>
    <scope>NUCLEOTIDE SEQUENCE [LARGE SCALE GENOMIC DNA]</scope>
</reference>
<evidence type="ECO:0000256" key="11">
    <source>
        <dbReference type="ARBA" id="ARBA00023128"/>
    </source>
</evidence>
<comment type="pathway">
    <text evidence="2">Lipid metabolism; fatty acid biosynthesis.</text>
</comment>
<organism evidence="27 28">
    <name type="scientific">Aquatica leii</name>
    <dbReference type="NCBI Taxonomy" id="1421715"/>
    <lineage>
        <taxon>Eukaryota</taxon>
        <taxon>Metazoa</taxon>
        <taxon>Ecdysozoa</taxon>
        <taxon>Arthropoda</taxon>
        <taxon>Hexapoda</taxon>
        <taxon>Insecta</taxon>
        <taxon>Pterygota</taxon>
        <taxon>Neoptera</taxon>
        <taxon>Endopterygota</taxon>
        <taxon>Coleoptera</taxon>
        <taxon>Polyphaga</taxon>
        <taxon>Elateriformia</taxon>
        <taxon>Elateroidea</taxon>
        <taxon>Lampyridae</taxon>
        <taxon>Luciolinae</taxon>
        <taxon>Aquatica</taxon>
    </lineage>
</organism>
<evidence type="ECO:0000256" key="12">
    <source>
        <dbReference type="ARBA" id="ARBA00023160"/>
    </source>
</evidence>
<comment type="catalytic activity">
    <reaction evidence="16">
        <text>17beta-hydroxy-5alpha-androstan-3-one + NAD(+) = 5alpha-androstan-3,17-dione + NADH + H(+)</text>
        <dbReference type="Rhea" id="RHEA:41992"/>
        <dbReference type="ChEBI" id="CHEBI:15378"/>
        <dbReference type="ChEBI" id="CHEBI:15994"/>
        <dbReference type="ChEBI" id="CHEBI:16330"/>
        <dbReference type="ChEBI" id="CHEBI:57540"/>
        <dbReference type="ChEBI" id="CHEBI:57945"/>
    </reaction>
    <physiologicalReaction direction="left-to-right" evidence="16">
        <dbReference type="Rhea" id="RHEA:41993"/>
    </physiologicalReaction>
</comment>
<comment type="catalytic activity">
    <reaction evidence="17">
        <text>a (3R)-3-hydroxyacyl-CoA + NAD(+) = a 3-oxoacyl-CoA + NADH + H(+)</text>
        <dbReference type="Rhea" id="RHEA:32711"/>
        <dbReference type="ChEBI" id="CHEBI:15378"/>
        <dbReference type="ChEBI" id="CHEBI:57319"/>
        <dbReference type="ChEBI" id="CHEBI:57540"/>
        <dbReference type="ChEBI" id="CHEBI:57945"/>
        <dbReference type="ChEBI" id="CHEBI:90726"/>
        <dbReference type="EC" id="1.1.1.n12"/>
    </reaction>
    <physiologicalReaction direction="left-to-right" evidence="17">
        <dbReference type="Rhea" id="RHEA:32712"/>
    </physiologicalReaction>
</comment>
<comment type="catalytic activity">
    <reaction evidence="14">
        <text>17beta-estradiol + NAD(+) = estrone + NADH + H(+)</text>
        <dbReference type="Rhea" id="RHEA:24612"/>
        <dbReference type="ChEBI" id="CHEBI:15378"/>
        <dbReference type="ChEBI" id="CHEBI:16469"/>
        <dbReference type="ChEBI" id="CHEBI:17263"/>
        <dbReference type="ChEBI" id="CHEBI:57540"/>
        <dbReference type="ChEBI" id="CHEBI:57945"/>
        <dbReference type="EC" id="1.1.1.62"/>
    </reaction>
    <physiologicalReaction direction="left-to-right" evidence="14">
        <dbReference type="Rhea" id="RHEA:24613"/>
    </physiologicalReaction>
    <physiologicalReaction direction="right-to-left" evidence="14">
        <dbReference type="Rhea" id="RHEA:24614"/>
    </physiologicalReaction>
</comment>
<evidence type="ECO:0000313" key="27">
    <source>
        <dbReference type="EMBL" id="KAK4882017.1"/>
    </source>
</evidence>
<dbReference type="PROSITE" id="PS00061">
    <property type="entry name" value="ADH_SHORT"/>
    <property type="match status" value="1"/>
</dbReference>
<keyword evidence="5" id="KW-0444">Lipid biosynthesis</keyword>
<name>A0AAN7SHU1_9COLE</name>
<dbReference type="AlphaFoldDB" id="A0AAN7SHU1"/>
<feature type="domain" description="Ketoreductase" evidence="26">
    <location>
        <begin position="2"/>
        <end position="190"/>
    </location>
</feature>
<evidence type="ECO:0000256" key="3">
    <source>
        <dbReference type="ARBA" id="ARBA00006484"/>
    </source>
</evidence>